<keyword evidence="3" id="KW-0963">Cytoplasm</keyword>
<comment type="caution">
    <text evidence="11">The sequence shown here is derived from an EMBL/GenBank/DDBJ whole genome shotgun (WGS) entry which is preliminary data.</text>
</comment>
<organism evidence="11">
    <name type="scientific">mine drainage metagenome</name>
    <dbReference type="NCBI Taxonomy" id="410659"/>
    <lineage>
        <taxon>unclassified sequences</taxon>
        <taxon>metagenomes</taxon>
        <taxon>ecological metagenomes</taxon>
    </lineage>
</organism>
<evidence type="ECO:0000256" key="8">
    <source>
        <dbReference type="ARBA" id="ARBA00026068"/>
    </source>
</evidence>
<keyword evidence="5" id="KW-0717">Septation</keyword>
<evidence type="ECO:0000256" key="7">
    <source>
        <dbReference type="ARBA" id="ARBA00024910"/>
    </source>
</evidence>
<dbReference type="PANTHER" id="PTHR34981:SF1">
    <property type="entry name" value="CELL DIVISION PROTEIN ZAPA"/>
    <property type="match status" value="1"/>
</dbReference>
<dbReference type="GO" id="GO:0000921">
    <property type="term" value="P:septin ring assembly"/>
    <property type="evidence" value="ECO:0007669"/>
    <property type="project" value="TreeGrafter"/>
</dbReference>
<evidence type="ECO:0000256" key="4">
    <source>
        <dbReference type="ARBA" id="ARBA00022618"/>
    </source>
</evidence>
<comment type="function">
    <text evidence="7">Activator of cell division through the inhibition of FtsZ GTPase activity, therefore promoting FtsZ assembly into bundles of protofilaments necessary for the formation of the division Z ring. It is recruited early at mid-cell but it is not essential for cell division.</text>
</comment>
<accession>A0A1J5PZZ4</accession>
<comment type="subcellular location">
    <subcellularLocation>
        <location evidence="1">Cytoplasm</location>
    </subcellularLocation>
</comment>
<feature type="compositionally biased region" description="Low complexity" evidence="10">
    <location>
        <begin position="71"/>
        <end position="85"/>
    </location>
</feature>
<name>A0A1J5PZZ4_9ZZZZ</name>
<evidence type="ECO:0000313" key="11">
    <source>
        <dbReference type="EMBL" id="OIQ69197.1"/>
    </source>
</evidence>
<evidence type="ECO:0000256" key="5">
    <source>
        <dbReference type="ARBA" id="ARBA00023210"/>
    </source>
</evidence>
<dbReference type="AlphaFoldDB" id="A0A1J5PZZ4"/>
<proteinExistence type="predicted"/>
<dbReference type="SUPFAM" id="SSF102829">
    <property type="entry name" value="Cell division protein ZapA-like"/>
    <property type="match status" value="1"/>
</dbReference>
<dbReference type="InterPro" id="IPR042233">
    <property type="entry name" value="Cell_div_ZapA_N"/>
</dbReference>
<dbReference type="Pfam" id="PF05164">
    <property type="entry name" value="ZapA"/>
    <property type="match status" value="1"/>
</dbReference>
<evidence type="ECO:0000256" key="10">
    <source>
        <dbReference type="SAM" id="MobiDB-lite"/>
    </source>
</evidence>
<reference evidence="11" key="1">
    <citation type="submission" date="2016-10" db="EMBL/GenBank/DDBJ databases">
        <title>Sequence of Gallionella enrichment culture.</title>
        <authorList>
            <person name="Poehlein A."/>
            <person name="Muehling M."/>
            <person name="Daniel R."/>
        </authorList>
    </citation>
    <scope>NUCLEOTIDE SEQUENCE</scope>
</reference>
<dbReference type="InterPro" id="IPR007838">
    <property type="entry name" value="Cell_div_ZapA-like"/>
</dbReference>
<dbReference type="EMBL" id="MLJW01004862">
    <property type="protein sequence ID" value="OIQ69197.1"/>
    <property type="molecule type" value="Genomic_DNA"/>
</dbReference>
<dbReference type="Gene3D" id="3.30.160.880">
    <property type="entry name" value="Cell division protein ZapA protomer, N-terminal domain"/>
    <property type="match status" value="1"/>
</dbReference>
<evidence type="ECO:0000256" key="3">
    <source>
        <dbReference type="ARBA" id="ARBA00022490"/>
    </source>
</evidence>
<dbReference type="GO" id="GO:0005829">
    <property type="term" value="C:cytosol"/>
    <property type="evidence" value="ECO:0007669"/>
    <property type="project" value="TreeGrafter"/>
</dbReference>
<comment type="subunit">
    <text evidence="8">Homodimer. Interacts with FtsZ.</text>
</comment>
<dbReference type="InterPro" id="IPR036192">
    <property type="entry name" value="Cell_div_ZapA-like_sf"/>
</dbReference>
<evidence type="ECO:0000256" key="9">
    <source>
        <dbReference type="ARBA" id="ARBA00033158"/>
    </source>
</evidence>
<dbReference type="GO" id="GO:0032153">
    <property type="term" value="C:cell division site"/>
    <property type="evidence" value="ECO:0007669"/>
    <property type="project" value="TreeGrafter"/>
</dbReference>
<dbReference type="GO" id="GO:0030428">
    <property type="term" value="C:cell septum"/>
    <property type="evidence" value="ECO:0007669"/>
    <property type="project" value="TreeGrafter"/>
</dbReference>
<keyword evidence="4 11" id="KW-0132">Cell division</keyword>
<evidence type="ECO:0000256" key="6">
    <source>
        <dbReference type="ARBA" id="ARBA00023306"/>
    </source>
</evidence>
<dbReference type="PANTHER" id="PTHR34981">
    <property type="entry name" value="CELL DIVISION PROTEIN ZAPA"/>
    <property type="match status" value="1"/>
</dbReference>
<feature type="region of interest" description="Disordered" evidence="10">
    <location>
        <begin position="70"/>
        <end position="90"/>
    </location>
</feature>
<gene>
    <name evidence="11" type="primary">zapA_11</name>
    <name evidence="11" type="ORF">GALL_492030</name>
</gene>
<dbReference type="GO" id="GO:0000917">
    <property type="term" value="P:division septum assembly"/>
    <property type="evidence" value="ECO:0007669"/>
    <property type="project" value="UniProtKB-KW"/>
</dbReference>
<dbReference type="GO" id="GO:0043093">
    <property type="term" value="P:FtsZ-dependent cytokinesis"/>
    <property type="evidence" value="ECO:0007669"/>
    <property type="project" value="TreeGrafter"/>
</dbReference>
<evidence type="ECO:0000256" key="1">
    <source>
        <dbReference type="ARBA" id="ARBA00004496"/>
    </source>
</evidence>
<protein>
    <recommendedName>
        <fullName evidence="2">Cell division protein ZapA</fullName>
    </recommendedName>
    <alternativeName>
        <fullName evidence="9">Z ring-associated protein ZapA</fullName>
    </alternativeName>
</protein>
<sequence length="112" mass="11835">MSTTTLDVNIMGQIYTLACPAQEQAALMAAVREVDTEMCAIRDMGKVRARERIAVLAALNLAHSLLENRRSGSGAPAAAGQASPALGEADEQTLRQLTQRLDDALGAEGKLI</sequence>
<dbReference type="Gene3D" id="1.20.5.50">
    <property type="match status" value="1"/>
</dbReference>
<evidence type="ECO:0000256" key="2">
    <source>
        <dbReference type="ARBA" id="ARBA00015195"/>
    </source>
</evidence>
<keyword evidence="6" id="KW-0131">Cell cycle</keyword>